<dbReference type="RefSeq" id="WP_183981341.1">
    <property type="nucleotide sequence ID" value="NZ_JACHEB010000015.1"/>
</dbReference>
<sequence>MIPLRLSTITLIRSSIRKALSRRITTFISAIEKHVIIATDTMLKNEKMIIIFHRMAAHALLNFRKVFTSLPLCARSKHSLQMSLSQYGTGTHGIARMTYNTATR</sequence>
<name>A0A9X0QJP3_9BACT</name>
<keyword evidence="2" id="KW-1185">Reference proteome</keyword>
<dbReference type="Proteomes" id="UP000535182">
    <property type="component" value="Unassembled WGS sequence"/>
</dbReference>
<dbReference type="EMBL" id="JACHEB010000015">
    <property type="protein sequence ID" value="MBB5331513.1"/>
    <property type="molecule type" value="Genomic_DNA"/>
</dbReference>
<comment type="caution">
    <text evidence="1">The sequence shown here is derived from an EMBL/GenBank/DDBJ whole genome shotgun (WGS) entry which is preliminary data.</text>
</comment>
<accession>A0A9X0QJP3</accession>
<protein>
    <submittedName>
        <fullName evidence="1">Uncharacterized protein</fullName>
    </submittedName>
</protein>
<gene>
    <name evidence="1" type="ORF">HDF14_005160</name>
</gene>
<evidence type="ECO:0000313" key="2">
    <source>
        <dbReference type="Proteomes" id="UP000535182"/>
    </source>
</evidence>
<reference evidence="1 2" key="1">
    <citation type="submission" date="2020-08" db="EMBL/GenBank/DDBJ databases">
        <title>Genomic Encyclopedia of Type Strains, Phase IV (KMG-V): Genome sequencing to study the core and pangenomes of soil and plant-associated prokaryotes.</title>
        <authorList>
            <person name="Whitman W."/>
        </authorList>
    </citation>
    <scope>NUCLEOTIDE SEQUENCE [LARGE SCALE GENOMIC DNA]</scope>
    <source>
        <strain evidence="1 2">X5P2</strain>
    </source>
</reference>
<organism evidence="1 2">
    <name type="scientific">Tunturiibacter gelidiferens</name>
    <dbReference type="NCBI Taxonomy" id="3069689"/>
    <lineage>
        <taxon>Bacteria</taxon>
        <taxon>Pseudomonadati</taxon>
        <taxon>Acidobacteriota</taxon>
        <taxon>Terriglobia</taxon>
        <taxon>Terriglobales</taxon>
        <taxon>Acidobacteriaceae</taxon>
        <taxon>Tunturiibacter</taxon>
    </lineage>
</organism>
<evidence type="ECO:0000313" key="1">
    <source>
        <dbReference type="EMBL" id="MBB5331513.1"/>
    </source>
</evidence>
<dbReference type="AlphaFoldDB" id="A0A9X0QJP3"/>
<proteinExistence type="predicted"/>